<comment type="caution">
    <text evidence="1">The sequence shown here is derived from an EMBL/GenBank/DDBJ whole genome shotgun (WGS) entry which is preliminary data.</text>
</comment>
<dbReference type="Proteomes" id="UP000289257">
    <property type="component" value="Unassembled WGS sequence"/>
</dbReference>
<proteinExistence type="predicted"/>
<name>A0A4Q0AGU6_9BACT</name>
<dbReference type="SUPFAM" id="SSF56281">
    <property type="entry name" value="Metallo-hydrolase/oxidoreductase"/>
    <property type="match status" value="1"/>
</dbReference>
<dbReference type="Pfam" id="PF13483">
    <property type="entry name" value="Lactamase_B_3"/>
    <property type="match status" value="1"/>
</dbReference>
<sequence length="211" mass="23259">MKLTNYEHACFAVEKDRKVIVIDPGSLTTDFVVSHNIVAIIMTHAHSDHLDTDLISEIINKNPHAVIIGTEEVTTKLNIYETRTVHGGDGFAIEGFDLDFYGNTHARIHKDLPKNQNVGVLIEDRVYFPGDSFTMPGKDVEILALPVAGPWMKAEEAIDFMIAVGARFTFPTHDTILSTSGKTIADNTIGGFSEVAGTDYRRIDGETIEID</sequence>
<evidence type="ECO:0008006" key="3">
    <source>
        <dbReference type="Google" id="ProtNLM"/>
    </source>
</evidence>
<evidence type="ECO:0000313" key="1">
    <source>
        <dbReference type="EMBL" id="RWZ78303.1"/>
    </source>
</evidence>
<gene>
    <name evidence="1" type="ORF">EOT05_00875</name>
</gene>
<dbReference type="EMBL" id="SCKX01000001">
    <property type="protein sequence ID" value="RWZ78303.1"/>
    <property type="molecule type" value="Genomic_DNA"/>
</dbReference>
<dbReference type="AlphaFoldDB" id="A0A4Q0AGU6"/>
<evidence type="ECO:0000313" key="2">
    <source>
        <dbReference type="Proteomes" id="UP000289257"/>
    </source>
</evidence>
<dbReference type="PANTHER" id="PTHR43546:SF3">
    <property type="entry name" value="UPF0173 METAL-DEPENDENT HYDROLASE MJ1163"/>
    <property type="match status" value="1"/>
</dbReference>
<protein>
    <recommendedName>
        <fullName evidence="3">MBL fold metallo-hydrolase</fullName>
    </recommendedName>
</protein>
<dbReference type="PANTHER" id="PTHR43546">
    <property type="entry name" value="UPF0173 METAL-DEPENDENT HYDROLASE MJ1163-RELATED"/>
    <property type="match status" value="1"/>
</dbReference>
<organism evidence="1 2">
    <name type="scientific">Candidatus Microsaccharimonas sossegonensis</name>
    <dbReference type="NCBI Taxonomy" id="2506948"/>
    <lineage>
        <taxon>Bacteria</taxon>
        <taxon>Candidatus Saccharimonadota</taxon>
        <taxon>Candidatus Saccharimonadia</taxon>
        <taxon>Candidatus Saccharimonadales</taxon>
        <taxon>Candidatus Saccharimonadaceae</taxon>
        <taxon>Candidatus Microsaccharimonas</taxon>
    </lineage>
</organism>
<dbReference type="InterPro" id="IPR036866">
    <property type="entry name" value="RibonucZ/Hydroxyglut_hydro"/>
</dbReference>
<reference evidence="1" key="1">
    <citation type="submission" date="2019-01" db="EMBL/GenBank/DDBJ databases">
        <title>Genomic signatures and co-occurrence patterns of the ultra-small Saccharimodia (Patescibacteria phylum) suggest a symbiotic lifestyle.</title>
        <authorList>
            <person name="Lemos L."/>
            <person name="Medeiros J."/>
            <person name="Andreote F."/>
            <person name="Fernandes G."/>
            <person name="Varani A."/>
            <person name="Oliveira G."/>
            <person name="Pylro V."/>
        </authorList>
    </citation>
    <scope>NUCLEOTIDE SEQUENCE [LARGE SCALE GENOMIC DNA]</scope>
    <source>
        <strain evidence="1">AMD02</strain>
    </source>
</reference>
<dbReference type="InterPro" id="IPR050114">
    <property type="entry name" value="UPF0173_UPF0282_UlaG_hydrolase"/>
</dbReference>
<accession>A0A4Q0AGU6</accession>
<keyword evidence="2" id="KW-1185">Reference proteome</keyword>
<dbReference type="Gene3D" id="3.60.15.10">
    <property type="entry name" value="Ribonuclease Z/Hydroxyacylglutathione hydrolase-like"/>
    <property type="match status" value="1"/>
</dbReference>